<dbReference type="OrthoDB" id="3801250at2759"/>
<gene>
    <name evidence="3" type="ORF">P154DRAFT_577365</name>
</gene>
<dbReference type="Proteomes" id="UP000799779">
    <property type="component" value="Unassembled WGS sequence"/>
</dbReference>
<organism evidence="3 4">
    <name type="scientific">Amniculicola lignicola CBS 123094</name>
    <dbReference type="NCBI Taxonomy" id="1392246"/>
    <lineage>
        <taxon>Eukaryota</taxon>
        <taxon>Fungi</taxon>
        <taxon>Dikarya</taxon>
        <taxon>Ascomycota</taxon>
        <taxon>Pezizomycotina</taxon>
        <taxon>Dothideomycetes</taxon>
        <taxon>Pleosporomycetidae</taxon>
        <taxon>Pleosporales</taxon>
        <taxon>Amniculicolaceae</taxon>
        <taxon>Amniculicola</taxon>
    </lineage>
</organism>
<feature type="compositionally biased region" description="Basic and acidic residues" evidence="2">
    <location>
        <begin position="275"/>
        <end position="292"/>
    </location>
</feature>
<feature type="region of interest" description="Disordered" evidence="2">
    <location>
        <begin position="327"/>
        <end position="356"/>
    </location>
</feature>
<dbReference type="EMBL" id="ML977599">
    <property type="protein sequence ID" value="KAF1998973.1"/>
    <property type="molecule type" value="Genomic_DNA"/>
</dbReference>
<evidence type="ECO:0000313" key="3">
    <source>
        <dbReference type="EMBL" id="KAF1998973.1"/>
    </source>
</evidence>
<feature type="compositionally biased region" description="Polar residues" evidence="2">
    <location>
        <begin position="60"/>
        <end position="76"/>
    </location>
</feature>
<feature type="compositionally biased region" description="Low complexity" evidence="2">
    <location>
        <begin position="77"/>
        <end position="88"/>
    </location>
</feature>
<evidence type="ECO:0000256" key="1">
    <source>
        <dbReference type="SAM" id="Coils"/>
    </source>
</evidence>
<feature type="compositionally biased region" description="Low complexity" evidence="2">
    <location>
        <begin position="805"/>
        <end position="818"/>
    </location>
</feature>
<name>A0A6A5WAN6_9PLEO</name>
<feature type="region of interest" description="Disordered" evidence="2">
    <location>
        <begin position="677"/>
        <end position="841"/>
    </location>
</feature>
<dbReference type="AlphaFoldDB" id="A0A6A5WAN6"/>
<feature type="compositionally biased region" description="Polar residues" evidence="2">
    <location>
        <begin position="462"/>
        <end position="475"/>
    </location>
</feature>
<protein>
    <submittedName>
        <fullName evidence="3">Uncharacterized protein</fullName>
    </submittedName>
</protein>
<sequence>MSSPFCPTPPLHLTLYPTLGHVGFVQCTPFKTKSTIPYPISHGNKAPSLGADRNDSIFSSSTADTFSRTNTSRGVQSETVTISTTSSTHAGAGTVGRGEMSAASPETGHRPQDHKRNPSRPDSNATYRRSQTTLNGHAHNFHHAAHAGFPTISQLRKDEVVTAVEDVVEARDVLLGSRVGLRTRRRKLKVLHDQTVGSNGALFTLIRQLHESKAISFTPEIEEAYQHQIAMGDRLGAAEVEYEQAEARYNGLELKYTQKEEELMEIVRSIVPSSDEQKTVKESKNMGRDHGASQELVETKALTSFAFGSAGNWDGAIKTEISEQDLQAPPKAIGKEPHPSRSTPKLGAPHSTPPLVSNRSAVFATAPSSRHASYMYSNHQRMTLPDALPQTRLTWYDTHRRVEQWLLEVVRSSSLQKLRLKHDLSSYPLDDATWWQILEDHWDSGSIGSPPPEADNEDLPTSLGSGEANITSSPVSALRHIPQSNKSTSRPISTLHLAQTELPIPDPSSFQISAPSNMLLPGSLEIPVLDRPEVPLQGFQKCPMPDLSHLSMSDSPKPHMPDVLEPAVTNFAETPILNPPELPVSVPMESPVLDPSQFSMQIPEAIPPDAVPLLTLESLPIPDFEILSSESTGQAQPLDMPPADIVLGPNDLNALSNDNLELGILTTAHMEPKLEYGDTTIRPGYNLISQDSNKSFHPESREDNHEGPTSAPRAGNFGHPMHRDRSCSNAVLSTSHVSPPRLGCPSSGPEVIIPPIPEDQYSLAGGSPATHIRPDSPESQPGNEAETRNRTFPCVPPDDRPLSPPTTGGTRTPSPSSTNVEGDFWRGSPPRHRSPFSANQVQTSLSAISRHAYIPGI</sequence>
<keyword evidence="1" id="KW-0175">Coiled coil</keyword>
<feature type="compositionally biased region" description="Basic and acidic residues" evidence="2">
    <location>
        <begin position="107"/>
        <end position="116"/>
    </location>
</feature>
<accession>A0A6A5WAN6</accession>
<proteinExistence type="predicted"/>
<evidence type="ECO:0000256" key="2">
    <source>
        <dbReference type="SAM" id="MobiDB-lite"/>
    </source>
</evidence>
<feature type="compositionally biased region" description="Polar residues" evidence="2">
    <location>
        <begin position="727"/>
        <end position="737"/>
    </location>
</feature>
<feature type="coiled-coil region" evidence="1">
    <location>
        <begin position="235"/>
        <end position="262"/>
    </location>
</feature>
<evidence type="ECO:0000313" key="4">
    <source>
        <dbReference type="Proteomes" id="UP000799779"/>
    </source>
</evidence>
<feature type="compositionally biased region" description="Basic and acidic residues" evidence="2">
    <location>
        <begin position="694"/>
        <end position="706"/>
    </location>
</feature>
<reference evidence="3" key="1">
    <citation type="journal article" date="2020" name="Stud. Mycol.">
        <title>101 Dothideomycetes genomes: a test case for predicting lifestyles and emergence of pathogens.</title>
        <authorList>
            <person name="Haridas S."/>
            <person name="Albert R."/>
            <person name="Binder M."/>
            <person name="Bloem J."/>
            <person name="Labutti K."/>
            <person name="Salamov A."/>
            <person name="Andreopoulos B."/>
            <person name="Baker S."/>
            <person name="Barry K."/>
            <person name="Bills G."/>
            <person name="Bluhm B."/>
            <person name="Cannon C."/>
            <person name="Castanera R."/>
            <person name="Culley D."/>
            <person name="Daum C."/>
            <person name="Ezra D."/>
            <person name="Gonzalez J."/>
            <person name="Henrissat B."/>
            <person name="Kuo A."/>
            <person name="Liang C."/>
            <person name="Lipzen A."/>
            <person name="Lutzoni F."/>
            <person name="Magnuson J."/>
            <person name="Mondo S."/>
            <person name="Nolan M."/>
            <person name="Ohm R."/>
            <person name="Pangilinan J."/>
            <person name="Park H.-J."/>
            <person name="Ramirez L."/>
            <person name="Alfaro M."/>
            <person name="Sun H."/>
            <person name="Tritt A."/>
            <person name="Yoshinaga Y."/>
            <person name="Zwiers L.-H."/>
            <person name="Turgeon B."/>
            <person name="Goodwin S."/>
            <person name="Spatafora J."/>
            <person name="Crous P."/>
            <person name="Grigoriev I."/>
        </authorList>
    </citation>
    <scope>NUCLEOTIDE SEQUENCE</scope>
    <source>
        <strain evidence="3">CBS 123094</strain>
    </source>
</reference>
<feature type="region of interest" description="Disordered" evidence="2">
    <location>
        <begin position="445"/>
        <end position="475"/>
    </location>
</feature>
<feature type="region of interest" description="Disordered" evidence="2">
    <location>
        <begin position="274"/>
        <end position="294"/>
    </location>
</feature>
<feature type="region of interest" description="Disordered" evidence="2">
    <location>
        <begin position="60"/>
        <end position="127"/>
    </location>
</feature>
<keyword evidence="4" id="KW-1185">Reference proteome</keyword>